<evidence type="ECO:0000313" key="2">
    <source>
        <dbReference type="Proteomes" id="UP000077255"/>
    </source>
</evidence>
<organism evidence="1 2">
    <name type="scientific">Dyella thiooxydans</name>
    <dbReference type="NCBI Taxonomy" id="445710"/>
    <lineage>
        <taxon>Bacteria</taxon>
        <taxon>Pseudomonadati</taxon>
        <taxon>Pseudomonadota</taxon>
        <taxon>Gammaproteobacteria</taxon>
        <taxon>Lysobacterales</taxon>
        <taxon>Rhodanobacteraceae</taxon>
        <taxon>Dyella</taxon>
    </lineage>
</organism>
<reference evidence="1 2" key="1">
    <citation type="submission" date="2016-02" db="EMBL/GenBank/DDBJ databases">
        <title>Complete genome sequencing and analysis of ATSB10, Dyella thiooxydans isolated from rhizosphere soil of sunflower (Helianthus annuus L.).</title>
        <authorList>
            <person name="Lee Y."/>
            <person name="Hwangbo K."/>
            <person name="Chung H."/>
            <person name="Yoo J."/>
            <person name="Kim K.Y."/>
            <person name="Sa T.M."/>
            <person name="Um Y."/>
            <person name="Madhaiyan M."/>
        </authorList>
    </citation>
    <scope>NUCLEOTIDE SEQUENCE [LARGE SCALE GENOMIC DNA]</scope>
    <source>
        <strain evidence="1 2">ATSB10</strain>
    </source>
</reference>
<keyword evidence="2" id="KW-1185">Reference proteome</keyword>
<protein>
    <submittedName>
        <fullName evidence="1">Uncharacterized protein</fullName>
    </submittedName>
</protein>
<dbReference type="Proteomes" id="UP000077255">
    <property type="component" value="Chromosome"/>
</dbReference>
<dbReference type="AlphaFoldDB" id="A0A161JCZ1"/>
<name>A0A161JCZ1_9GAMM</name>
<dbReference type="PATRIC" id="fig|445710.3.peg.1146"/>
<accession>A0A161JCZ1</accession>
<dbReference type="KEGG" id="dtx:ATSB10_11510"/>
<evidence type="ECO:0000313" key="1">
    <source>
        <dbReference type="EMBL" id="AND68605.1"/>
    </source>
</evidence>
<sequence>MDAEGEQKAREGYASRFVESTARGRFLPCPGAWKTAAGLRCTAIENVFTATHPRRRSSPGNTPSFVLEMIRRGTVSKHG</sequence>
<dbReference type="EMBL" id="CP014841">
    <property type="protein sequence ID" value="AND68605.1"/>
    <property type="molecule type" value="Genomic_DNA"/>
</dbReference>
<gene>
    <name evidence="1" type="ORF">ATSB10_11510</name>
</gene>
<proteinExistence type="predicted"/>
<dbReference type="STRING" id="445710.ATSB10_11510"/>